<dbReference type="STRING" id="658219.SAMN05216212_3057"/>
<reference evidence="3" key="1">
    <citation type="submission" date="2016-10" db="EMBL/GenBank/DDBJ databases">
        <authorList>
            <person name="Varghese N."/>
            <person name="Submissions S."/>
        </authorList>
    </citation>
    <scope>NUCLEOTIDE SEQUENCE [LARGE SCALE GENOMIC DNA]</scope>
    <source>
        <strain evidence="3">CGMCC 1.10658</strain>
    </source>
</reference>
<dbReference type="Pfam" id="PF02464">
    <property type="entry name" value="CinA"/>
    <property type="match status" value="1"/>
</dbReference>
<evidence type="ECO:0000313" key="3">
    <source>
        <dbReference type="Proteomes" id="UP000199305"/>
    </source>
</evidence>
<dbReference type="InterPro" id="IPR036653">
    <property type="entry name" value="CinA-like_C"/>
</dbReference>
<dbReference type="SUPFAM" id="SSF142433">
    <property type="entry name" value="CinA-like"/>
    <property type="match status" value="1"/>
</dbReference>
<dbReference type="AlphaFoldDB" id="A0A1G9E7W7"/>
<gene>
    <name evidence="2" type="ORF">SAMN05216212_3057</name>
</gene>
<dbReference type="OrthoDB" id="9801454at2"/>
<dbReference type="Proteomes" id="UP000199305">
    <property type="component" value="Unassembled WGS sequence"/>
</dbReference>
<organism evidence="2 3">
    <name type="scientific">Microbulbifer yueqingensis</name>
    <dbReference type="NCBI Taxonomy" id="658219"/>
    <lineage>
        <taxon>Bacteria</taxon>
        <taxon>Pseudomonadati</taxon>
        <taxon>Pseudomonadota</taxon>
        <taxon>Gammaproteobacteria</taxon>
        <taxon>Cellvibrionales</taxon>
        <taxon>Microbulbiferaceae</taxon>
        <taxon>Microbulbifer</taxon>
    </lineage>
</organism>
<dbReference type="RefSeq" id="WP_091516354.1">
    <property type="nucleotide sequence ID" value="NZ_FNFH01000007.1"/>
</dbReference>
<accession>A0A1G9E7W7</accession>
<name>A0A1G9E7W7_9GAMM</name>
<proteinExistence type="predicted"/>
<evidence type="ECO:0000259" key="1">
    <source>
        <dbReference type="Pfam" id="PF02464"/>
    </source>
</evidence>
<dbReference type="Gene3D" id="3.90.950.20">
    <property type="entry name" value="CinA-like"/>
    <property type="match status" value="1"/>
</dbReference>
<feature type="domain" description="CinA C-terminal" evidence="1">
    <location>
        <begin position="7"/>
        <end position="160"/>
    </location>
</feature>
<evidence type="ECO:0000313" key="2">
    <source>
        <dbReference type="EMBL" id="SDK72214.1"/>
    </source>
</evidence>
<protein>
    <submittedName>
        <fullName evidence="2">Nicotinamide-nucleotide amidase</fullName>
    </submittedName>
</protein>
<dbReference type="InterPro" id="IPR008136">
    <property type="entry name" value="CinA_C"/>
</dbReference>
<keyword evidence="3" id="KW-1185">Reference proteome</keyword>
<dbReference type="EMBL" id="FNFH01000007">
    <property type="protein sequence ID" value="SDK72214.1"/>
    <property type="molecule type" value="Genomic_DNA"/>
</dbReference>
<dbReference type="NCBIfam" id="TIGR00199">
    <property type="entry name" value="PncC_domain"/>
    <property type="match status" value="1"/>
</dbReference>
<sequence>MTDISVLAQELGEELHKRGWKVTAAESCTGGGIAAAITSIAGASDWFEGSVVSYANWVKRELLSVSGDDLEELGAVSEEVVRQMASGVLGLVDANVAVAVSGIAGPDGGTEDKPVGTVWIAVAHSEGQEPVTIDAECCHFDGDRAAVQEQTVAEALRRMLALVREHPEK</sequence>